<keyword evidence="5" id="KW-0998">Cell outer membrane</keyword>
<dbReference type="InterPro" id="IPR011990">
    <property type="entry name" value="TPR-like_helical_dom_sf"/>
</dbReference>
<evidence type="ECO:0000259" key="7">
    <source>
        <dbReference type="Pfam" id="PF14322"/>
    </source>
</evidence>
<dbReference type="InterPro" id="IPR033985">
    <property type="entry name" value="SusD-like_N"/>
</dbReference>
<keyword evidence="3" id="KW-0732">Signal</keyword>
<dbReference type="Gene3D" id="1.25.40.390">
    <property type="match status" value="1"/>
</dbReference>
<keyword evidence="9" id="KW-1185">Reference proteome</keyword>
<evidence type="ECO:0000256" key="5">
    <source>
        <dbReference type="ARBA" id="ARBA00023237"/>
    </source>
</evidence>
<feature type="domain" description="RagB/SusD" evidence="6">
    <location>
        <begin position="332"/>
        <end position="449"/>
    </location>
</feature>
<dbReference type="InterPro" id="IPR012944">
    <property type="entry name" value="SusD_RagB_dom"/>
</dbReference>
<dbReference type="Pfam" id="PF07980">
    <property type="entry name" value="SusD_RagB"/>
    <property type="match status" value="1"/>
</dbReference>
<dbReference type="PROSITE" id="PS51257">
    <property type="entry name" value="PROKAR_LIPOPROTEIN"/>
    <property type="match status" value="1"/>
</dbReference>
<comment type="subcellular location">
    <subcellularLocation>
        <location evidence="1">Cell outer membrane</location>
    </subcellularLocation>
</comment>
<dbReference type="EMBL" id="SGXA01000001">
    <property type="protein sequence ID" value="RZS74610.1"/>
    <property type="molecule type" value="Genomic_DNA"/>
</dbReference>
<dbReference type="Pfam" id="PF14322">
    <property type="entry name" value="SusD-like_3"/>
    <property type="match status" value="1"/>
</dbReference>
<evidence type="ECO:0000259" key="6">
    <source>
        <dbReference type="Pfam" id="PF07980"/>
    </source>
</evidence>
<name>A0A4Q7MZC0_9BACT</name>
<evidence type="ECO:0000313" key="8">
    <source>
        <dbReference type="EMBL" id="RZS74610.1"/>
    </source>
</evidence>
<dbReference type="GO" id="GO:0009279">
    <property type="term" value="C:cell outer membrane"/>
    <property type="evidence" value="ECO:0007669"/>
    <property type="project" value="UniProtKB-SubCell"/>
</dbReference>
<evidence type="ECO:0000256" key="2">
    <source>
        <dbReference type="ARBA" id="ARBA00006275"/>
    </source>
</evidence>
<evidence type="ECO:0000313" key="9">
    <source>
        <dbReference type="Proteomes" id="UP000293874"/>
    </source>
</evidence>
<comment type="similarity">
    <text evidence="2">Belongs to the SusD family.</text>
</comment>
<evidence type="ECO:0000256" key="4">
    <source>
        <dbReference type="ARBA" id="ARBA00023136"/>
    </source>
</evidence>
<gene>
    <name evidence="8" type="ORF">EV199_0459</name>
</gene>
<evidence type="ECO:0000256" key="3">
    <source>
        <dbReference type="ARBA" id="ARBA00022729"/>
    </source>
</evidence>
<protein>
    <submittedName>
        <fullName evidence="8">SusD-like starch-binding protein associating with outer membrane</fullName>
    </submittedName>
</protein>
<dbReference type="OrthoDB" id="697229at2"/>
<evidence type="ECO:0000256" key="1">
    <source>
        <dbReference type="ARBA" id="ARBA00004442"/>
    </source>
</evidence>
<proteinExistence type="inferred from homology"/>
<accession>A0A4Q7MZC0</accession>
<reference evidence="8 9" key="1">
    <citation type="submission" date="2019-02" db="EMBL/GenBank/DDBJ databases">
        <title>Genomic Encyclopedia of Type Strains, Phase IV (KMG-IV): sequencing the most valuable type-strain genomes for metagenomic binning, comparative biology and taxonomic classification.</title>
        <authorList>
            <person name="Goeker M."/>
        </authorList>
    </citation>
    <scope>NUCLEOTIDE SEQUENCE [LARGE SCALE GENOMIC DNA]</scope>
    <source>
        <strain evidence="8 9">DSM 18116</strain>
    </source>
</reference>
<dbReference type="AlphaFoldDB" id="A0A4Q7MZC0"/>
<dbReference type="RefSeq" id="WP_130539062.1">
    <property type="nucleotide sequence ID" value="NZ_CP042431.1"/>
</dbReference>
<comment type="caution">
    <text evidence="8">The sequence shown here is derived from an EMBL/GenBank/DDBJ whole genome shotgun (WGS) entry which is preliminary data.</text>
</comment>
<sequence>MRIAIIISISFMAALASCKKYVDIVPKGKIIPKETRDYRLLLNNTNKLLPGYGTQELMTDNLDYSSDPALENGLGLTSVNLFTFQNDIYLQNADDAEWNNMYAQIYVANVVINEVMKSTGGTEREKELLLGEALTLRAHNYWALVNIYAKAYDAATAAADHGVPLVLQADLQADLMRKPVSEVYTQIIKDLEQAASLLPATTANNYIPSKASAFAMLCRTRLMMRDYANAEKMADSTLKYRSTVLDLNTVVANPRSLPLYISHPEVIYQRHAGNPYATMFISPDLLNLLGTQDLRRVLFTADGKTTLNLVGVTFYGEFIDFRTRNTGPTVPEMMLVKAECLARSGDKDGAIGLLNQLRQKRFKPLEYADLSAATPAEALNTVLDERRRELFCTAARFFDLKRINKEAALAKTIIHTFKSATYTLAPDSKLYAYPIPPRVLEISPGIVPNER</sequence>
<organism evidence="8 9">
    <name type="scientific">Pseudobacter ginsenosidimutans</name>
    <dbReference type="NCBI Taxonomy" id="661488"/>
    <lineage>
        <taxon>Bacteria</taxon>
        <taxon>Pseudomonadati</taxon>
        <taxon>Bacteroidota</taxon>
        <taxon>Chitinophagia</taxon>
        <taxon>Chitinophagales</taxon>
        <taxon>Chitinophagaceae</taxon>
        <taxon>Pseudobacter</taxon>
    </lineage>
</organism>
<keyword evidence="4" id="KW-0472">Membrane</keyword>
<dbReference type="Proteomes" id="UP000293874">
    <property type="component" value="Unassembled WGS sequence"/>
</dbReference>
<feature type="domain" description="SusD-like N-terminal" evidence="7">
    <location>
        <begin position="77"/>
        <end position="220"/>
    </location>
</feature>
<dbReference type="SUPFAM" id="SSF48452">
    <property type="entry name" value="TPR-like"/>
    <property type="match status" value="1"/>
</dbReference>